<geneLocation type="plasmid" evidence="2 3">
    <name>pRgalR602c</name>
</geneLocation>
<dbReference type="Gene3D" id="3.10.450.50">
    <property type="match status" value="1"/>
</dbReference>
<protein>
    <submittedName>
        <fullName evidence="2">NTF2 domain-containing protein</fullName>
    </submittedName>
</protein>
<dbReference type="HOGENOM" id="CLU_108368_0_0_5"/>
<evidence type="ECO:0000313" key="2">
    <source>
        <dbReference type="EMBL" id="AJD45807.1"/>
    </source>
</evidence>
<dbReference type="SUPFAM" id="SSF54427">
    <property type="entry name" value="NTF2-like"/>
    <property type="match status" value="1"/>
</dbReference>
<evidence type="ECO:0000259" key="1">
    <source>
        <dbReference type="Pfam" id="PF14534"/>
    </source>
</evidence>
<dbReference type="InterPro" id="IPR032710">
    <property type="entry name" value="NTF2-like_dom_sf"/>
</dbReference>
<keyword evidence="3" id="KW-1185">Reference proteome</keyword>
<dbReference type="EMBL" id="CP006880">
    <property type="protein sequence ID" value="AJD45807.1"/>
    <property type="molecule type" value="Genomic_DNA"/>
</dbReference>
<dbReference type="KEGG" id="rga:RGR602_PC01783"/>
<keyword evidence="2" id="KW-0614">Plasmid</keyword>
<organism evidence="2 3">
    <name type="scientific">Rhizobium gallicum bv. gallicum R602sp</name>
    <dbReference type="NCBI Taxonomy" id="1041138"/>
    <lineage>
        <taxon>Bacteria</taxon>
        <taxon>Pseudomonadati</taxon>
        <taxon>Pseudomonadota</taxon>
        <taxon>Alphaproteobacteria</taxon>
        <taxon>Hyphomicrobiales</taxon>
        <taxon>Rhizobiaceae</taxon>
        <taxon>Rhizobium/Agrobacterium group</taxon>
        <taxon>Rhizobium</taxon>
    </lineage>
</organism>
<dbReference type="AlphaFoldDB" id="A0A0B4XH76"/>
<proteinExistence type="predicted"/>
<feature type="domain" description="DUF4440" evidence="1">
    <location>
        <begin position="45"/>
        <end position="155"/>
    </location>
</feature>
<sequence length="181" mass="19676">MSATRRPILDAKGIGPAFSQIALSASLDGGEECGPGEAIAELIRQSAEANAALMRGDIDGYRALNPHTDDYVLMSPFGGIPTRGSQMTDERWEAVGRFFRNGTFEQEVVETYCSVDMAVLVIIERCHVEVGGLPSQAWPLRVTLVYRREGVEWRLAHRHADPLVNGVSLKQAAALARGEAP</sequence>
<gene>
    <name evidence="2" type="ORF">RGR602_PC01783</name>
</gene>
<dbReference type="RefSeq" id="WP_082046742.1">
    <property type="nucleotide sequence ID" value="NZ_CP006880.1"/>
</dbReference>
<dbReference type="Pfam" id="PF14534">
    <property type="entry name" value="DUF4440"/>
    <property type="match status" value="1"/>
</dbReference>
<evidence type="ECO:0000313" key="3">
    <source>
        <dbReference type="Proteomes" id="UP000031368"/>
    </source>
</evidence>
<dbReference type="InterPro" id="IPR027843">
    <property type="entry name" value="DUF4440"/>
</dbReference>
<dbReference type="Proteomes" id="UP000031368">
    <property type="component" value="Plasmid pRgalR602c"/>
</dbReference>
<accession>A0A0B4XH76</accession>
<reference evidence="2 3" key="1">
    <citation type="submission" date="2013-11" db="EMBL/GenBank/DDBJ databases">
        <title>Complete genome sequence of Rhizobium gallicum bv. gallicum R602.</title>
        <authorList>
            <person name="Bustos P."/>
            <person name="Santamaria R.I."/>
            <person name="Lozano L."/>
            <person name="Acosta J.L."/>
            <person name="Ormeno-Orrillo E."/>
            <person name="Rogel M.A."/>
            <person name="Romero D."/>
            <person name="Cevallos M.A."/>
            <person name="Martinez-Romero E."/>
            <person name="Gonzalez V."/>
        </authorList>
    </citation>
    <scope>NUCLEOTIDE SEQUENCE [LARGE SCALE GENOMIC DNA]</scope>
    <source>
        <strain evidence="2 3">R602</strain>
        <plasmid evidence="2 3">pRgalR602c</plasmid>
    </source>
</reference>
<name>A0A0B4XH76_9HYPH</name>